<protein>
    <submittedName>
        <fullName evidence="1">Uncharacterized protein</fullName>
    </submittedName>
</protein>
<dbReference type="InParanoid" id="A0A2H3CSL1"/>
<dbReference type="Proteomes" id="UP000217790">
    <property type="component" value="Unassembled WGS sequence"/>
</dbReference>
<accession>A0A2H3CSL1</accession>
<reference evidence="2" key="1">
    <citation type="journal article" date="2017" name="Nat. Ecol. Evol.">
        <title>Genome expansion and lineage-specific genetic innovations in the forest pathogenic fungi Armillaria.</title>
        <authorList>
            <person name="Sipos G."/>
            <person name="Prasanna A.N."/>
            <person name="Walter M.C."/>
            <person name="O'Connor E."/>
            <person name="Balint B."/>
            <person name="Krizsan K."/>
            <person name="Kiss B."/>
            <person name="Hess J."/>
            <person name="Varga T."/>
            <person name="Slot J."/>
            <person name="Riley R."/>
            <person name="Boka B."/>
            <person name="Rigling D."/>
            <person name="Barry K."/>
            <person name="Lee J."/>
            <person name="Mihaltcheva S."/>
            <person name="LaButti K."/>
            <person name="Lipzen A."/>
            <person name="Waldron R."/>
            <person name="Moloney N.M."/>
            <person name="Sperisen C."/>
            <person name="Kredics L."/>
            <person name="Vagvoelgyi C."/>
            <person name="Patrignani A."/>
            <person name="Fitzpatrick D."/>
            <person name="Nagy I."/>
            <person name="Doyle S."/>
            <person name="Anderson J.B."/>
            <person name="Grigoriev I.V."/>
            <person name="Gueldener U."/>
            <person name="Muensterkoetter M."/>
            <person name="Nagy L.G."/>
        </authorList>
    </citation>
    <scope>NUCLEOTIDE SEQUENCE [LARGE SCALE GENOMIC DNA]</scope>
    <source>
        <strain evidence="2">Ar21-2</strain>
    </source>
</reference>
<sequence length="110" mass="12301">MVLLDMRPFWMTITLATCQPNYTDRTLRQITGVLPHLSDQSHVDVRAPFFTVPTIQDDLTGPVVTRLSTTRTHPQDYSAPAISGTTIGVLASYLGPLRLKKMRCRTSLQT</sequence>
<dbReference type="AlphaFoldDB" id="A0A2H3CSL1"/>
<dbReference type="OrthoDB" id="3101652at2759"/>
<evidence type="ECO:0000313" key="1">
    <source>
        <dbReference type="EMBL" id="PBK79727.1"/>
    </source>
</evidence>
<evidence type="ECO:0000313" key="2">
    <source>
        <dbReference type="Proteomes" id="UP000217790"/>
    </source>
</evidence>
<organism evidence="1 2">
    <name type="scientific">Armillaria gallica</name>
    <name type="common">Bulbous honey fungus</name>
    <name type="synonym">Armillaria bulbosa</name>
    <dbReference type="NCBI Taxonomy" id="47427"/>
    <lineage>
        <taxon>Eukaryota</taxon>
        <taxon>Fungi</taxon>
        <taxon>Dikarya</taxon>
        <taxon>Basidiomycota</taxon>
        <taxon>Agaricomycotina</taxon>
        <taxon>Agaricomycetes</taxon>
        <taxon>Agaricomycetidae</taxon>
        <taxon>Agaricales</taxon>
        <taxon>Marasmiineae</taxon>
        <taxon>Physalacriaceae</taxon>
        <taxon>Armillaria</taxon>
    </lineage>
</organism>
<keyword evidence="2" id="KW-1185">Reference proteome</keyword>
<name>A0A2H3CSL1_ARMGA</name>
<gene>
    <name evidence="1" type="ORF">ARMGADRAFT_1092851</name>
</gene>
<dbReference type="EMBL" id="KZ293762">
    <property type="protein sequence ID" value="PBK79727.1"/>
    <property type="molecule type" value="Genomic_DNA"/>
</dbReference>
<proteinExistence type="predicted"/>